<dbReference type="OrthoDB" id="135877at2157"/>
<evidence type="ECO:0000313" key="5">
    <source>
        <dbReference type="Proteomes" id="UP000002457"/>
    </source>
</evidence>
<dbReference type="InterPro" id="IPR001647">
    <property type="entry name" value="HTH_TetR"/>
</dbReference>
<organism evidence="4 5">
    <name type="scientific">Methanosphaerula palustris (strain ATCC BAA-1556 / DSM 19958 / E1-9c)</name>
    <dbReference type="NCBI Taxonomy" id="521011"/>
    <lineage>
        <taxon>Archaea</taxon>
        <taxon>Methanobacteriati</taxon>
        <taxon>Methanobacteriota</taxon>
        <taxon>Stenosarchaea group</taxon>
        <taxon>Methanomicrobia</taxon>
        <taxon>Methanomicrobiales</taxon>
        <taxon>Methanoregulaceae</taxon>
        <taxon>Methanosphaerula</taxon>
    </lineage>
</organism>
<gene>
    <name evidence="4" type="ordered locus">Mpal_0726</name>
</gene>
<protein>
    <submittedName>
        <fullName evidence="4">Transcriptional regulator, TetR family</fullName>
    </submittedName>
</protein>
<feature type="DNA-binding region" description="H-T-H motif" evidence="2">
    <location>
        <begin position="33"/>
        <end position="52"/>
    </location>
</feature>
<dbReference type="PROSITE" id="PS01081">
    <property type="entry name" value="HTH_TETR_1"/>
    <property type="match status" value="1"/>
</dbReference>
<accession>B8GG17</accession>
<evidence type="ECO:0000256" key="2">
    <source>
        <dbReference type="PROSITE-ProRule" id="PRU00335"/>
    </source>
</evidence>
<dbReference type="PRINTS" id="PR00455">
    <property type="entry name" value="HTHTETR"/>
</dbReference>
<dbReference type="InterPro" id="IPR036271">
    <property type="entry name" value="Tet_transcr_reg_TetR-rel_C_sf"/>
</dbReference>
<keyword evidence="5" id="KW-1185">Reference proteome</keyword>
<feature type="domain" description="HTH tetR-type" evidence="3">
    <location>
        <begin position="10"/>
        <end position="70"/>
    </location>
</feature>
<keyword evidence="1 2" id="KW-0238">DNA-binding</keyword>
<name>B8GG17_METPE</name>
<reference evidence="4 5" key="1">
    <citation type="journal article" date="2015" name="Genome Announc.">
        <title>Complete Genome Sequence of Methanosphaerula palustris E1-9CT, a Hydrogenotrophic Methanogen Isolated from a Minerotrophic Fen Peatland.</title>
        <authorList>
            <person name="Cadillo-Quiroz H."/>
            <person name="Browne P."/>
            <person name="Kyrpides N."/>
            <person name="Woyke T."/>
            <person name="Goodwin L."/>
            <person name="Detter C."/>
            <person name="Yavitt J.B."/>
            <person name="Zinder S.H."/>
        </authorList>
    </citation>
    <scope>NUCLEOTIDE SEQUENCE [LARGE SCALE GENOMIC DNA]</scope>
    <source>
        <strain evidence="5">ATCC BAA-1556 / DSM 19958 / E1-9c</strain>
    </source>
</reference>
<dbReference type="SUPFAM" id="SSF48498">
    <property type="entry name" value="Tetracyclin repressor-like, C-terminal domain"/>
    <property type="match status" value="1"/>
</dbReference>
<dbReference type="AlphaFoldDB" id="B8GG17"/>
<dbReference type="InterPro" id="IPR009057">
    <property type="entry name" value="Homeodomain-like_sf"/>
</dbReference>
<dbReference type="Gene3D" id="1.10.357.10">
    <property type="entry name" value="Tetracycline Repressor, domain 2"/>
    <property type="match status" value="1"/>
</dbReference>
<dbReference type="HOGENOM" id="CLU_069356_15_12_2"/>
<dbReference type="Proteomes" id="UP000002457">
    <property type="component" value="Chromosome"/>
</dbReference>
<evidence type="ECO:0000256" key="1">
    <source>
        <dbReference type="ARBA" id="ARBA00023125"/>
    </source>
</evidence>
<dbReference type="SUPFAM" id="SSF46689">
    <property type="entry name" value="Homeodomain-like"/>
    <property type="match status" value="1"/>
</dbReference>
<dbReference type="KEGG" id="mpl:Mpal_0726"/>
<evidence type="ECO:0000259" key="3">
    <source>
        <dbReference type="PROSITE" id="PS50977"/>
    </source>
</evidence>
<dbReference type="STRING" id="521011.Mpal_0726"/>
<dbReference type="eggNOG" id="arCOG02643">
    <property type="taxonomic scope" value="Archaea"/>
</dbReference>
<dbReference type="InterPro" id="IPR023772">
    <property type="entry name" value="DNA-bd_HTH_TetR-type_CS"/>
</dbReference>
<dbReference type="PANTHER" id="PTHR43479">
    <property type="entry name" value="ACREF/ENVCD OPERON REPRESSOR-RELATED"/>
    <property type="match status" value="1"/>
</dbReference>
<dbReference type="Pfam" id="PF00440">
    <property type="entry name" value="TetR_N"/>
    <property type="match status" value="1"/>
</dbReference>
<dbReference type="EMBL" id="CP001338">
    <property type="protein sequence ID" value="ACL16091.1"/>
    <property type="molecule type" value="Genomic_DNA"/>
</dbReference>
<proteinExistence type="predicted"/>
<dbReference type="PROSITE" id="PS50977">
    <property type="entry name" value="HTH_TETR_2"/>
    <property type="match status" value="1"/>
</dbReference>
<evidence type="ECO:0000313" key="4">
    <source>
        <dbReference type="EMBL" id="ACL16091.1"/>
    </source>
</evidence>
<dbReference type="PANTHER" id="PTHR43479:SF11">
    <property type="entry name" value="ACREF_ENVCD OPERON REPRESSOR-RELATED"/>
    <property type="match status" value="1"/>
</dbReference>
<dbReference type="InterPro" id="IPR050624">
    <property type="entry name" value="HTH-type_Tx_Regulator"/>
</dbReference>
<dbReference type="GO" id="GO:0003677">
    <property type="term" value="F:DNA binding"/>
    <property type="evidence" value="ECO:0007669"/>
    <property type="project" value="UniProtKB-UniRule"/>
</dbReference>
<sequence length="203" mass="23024">MPKVLPEYHEQARKKIIAAGLEVMSKKGYQTTTMDDIAGYVGVSKTTLYLYFKNKDDLVVEIVKDVHQKIQDTAIDLFHTESTLDAYTGLLDLFLKWDLNRIGLNFDILALVTRSEVLRINYEEHMNAVIERATFGIICLQKKGKARQDVDAKTLAISMIFLMNGVTNLILKGMSREEIRARYHEMGKVILGFDDSEVSSTDA</sequence>